<name>A0ABY2F7V6_9ACTN</name>
<feature type="domain" description="Cupin type-2" evidence="1">
    <location>
        <begin position="43"/>
        <end position="114"/>
    </location>
</feature>
<gene>
    <name evidence="2" type="ORF">EV137_7179</name>
</gene>
<evidence type="ECO:0000313" key="2">
    <source>
        <dbReference type="EMBL" id="TDW84370.1"/>
    </source>
</evidence>
<dbReference type="Gene3D" id="2.60.120.10">
    <property type="entry name" value="Jelly Rolls"/>
    <property type="match status" value="1"/>
</dbReference>
<protein>
    <submittedName>
        <fullName evidence="2">Cupin domain</fullName>
    </submittedName>
</protein>
<evidence type="ECO:0000259" key="1">
    <source>
        <dbReference type="Pfam" id="PF07883"/>
    </source>
</evidence>
<accession>A0ABY2F7V6</accession>
<dbReference type="InterPro" id="IPR013096">
    <property type="entry name" value="Cupin_2"/>
</dbReference>
<sequence>MPSTDFSGDVPEATSAQWRSALTVLQEVAPAFVPANAHVTTAVVEYPPGGAGAPPHRHAGPVFGYVLGGELLFELEGLPERVIHAGEAFWEPGGDVIHYQDANHRRDIPVRFIVTMLCVPGAPMLALVLESELAEREARRAPRGS</sequence>
<dbReference type="InterPro" id="IPR014710">
    <property type="entry name" value="RmlC-like_jellyroll"/>
</dbReference>
<dbReference type="Proteomes" id="UP000295060">
    <property type="component" value="Unassembled WGS sequence"/>
</dbReference>
<dbReference type="PANTHER" id="PTHR38599">
    <property type="entry name" value="CUPIN DOMAIN PROTEIN (AFU_ORTHOLOGUE AFUA_3G13620)"/>
    <property type="match status" value="1"/>
</dbReference>
<evidence type="ECO:0000313" key="3">
    <source>
        <dbReference type="Proteomes" id="UP000295060"/>
    </source>
</evidence>
<dbReference type="EMBL" id="SODU01000004">
    <property type="protein sequence ID" value="TDW84370.1"/>
    <property type="molecule type" value="Genomic_DNA"/>
</dbReference>
<dbReference type="CDD" id="cd02234">
    <property type="entry name" value="cupin_BLR7677-like"/>
    <property type="match status" value="1"/>
</dbReference>
<proteinExistence type="predicted"/>
<keyword evidence="3" id="KW-1185">Reference proteome</keyword>
<dbReference type="Pfam" id="PF07883">
    <property type="entry name" value="Cupin_2"/>
    <property type="match status" value="1"/>
</dbReference>
<dbReference type="PANTHER" id="PTHR38599:SF1">
    <property type="entry name" value="CUPIN DOMAIN PROTEIN (AFU_ORTHOLOGUE AFUA_3G13620)"/>
    <property type="match status" value="1"/>
</dbReference>
<dbReference type="RefSeq" id="WP_134012969.1">
    <property type="nucleotide sequence ID" value="NZ_SODU01000004.1"/>
</dbReference>
<organism evidence="2 3">
    <name type="scientific">Kribbella pratensis</name>
    <dbReference type="NCBI Taxonomy" id="2512112"/>
    <lineage>
        <taxon>Bacteria</taxon>
        <taxon>Bacillati</taxon>
        <taxon>Actinomycetota</taxon>
        <taxon>Actinomycetes</taxon>
        <taxon>Propionibacteriales</taxon>
        <taxon>Kribbellaceae</taxon>
        <taxon>Kribbella</taxon>
    </lineage>
</organism>
<comment type="caution">
    <text evidence="2">The sequence shown here is derived from an EMBL/GenBank/DDBJ whole genome shotgun (WGS) entry which is preliminary data.</text>
</comment>
<reference evidence="2 3" key="1">
    <citation type="submission" date="2019-03" db="EMBL/GenBank/DDBJ databases">
        <title>Genomic Encyclopedia of Type Strains, Phase III (KMG-III): the genomes of soil and plant-associated and newly described type strains.</title>
        <authorList>
            <person name="Whitman W."/>
        </authorList>
    </citation>
    <scope>NUCLEOTIDE SEQUENCE [LARGE SCALE GENOMIC DNA]</scope>
    <source>
        <strain evidence="2 3">VKMAc-2574</strain>
    </source>
</reference>
<dbReference type="InterPro" id="IPR011051">
    <property type="entry name" value="RmlC_Cupin_sf"/>
</dbReference>
<dbReference type="SUPFAM" id="SSF51182">
    <property type="entry name" value="RmlC-like cupins"/>
    <property type="match status" value="1"/>
</dbReference>